<evidence type="ECO:0000313" key="4">
    <source>
        <dbReference type="Proteomes" id="UP000251942"/>
    </source>
</evidence>
<evidence type="ECO:0000313" key="2">
    <source>
        <dbReference type="EMBL" id="SPX62784.1"/>
    </source>
</evidence>
<evidence type="ECO:0000313" key="3">
    <source>
        <dbReference type="Proteomes" id="UP000054698"/>
    </source>
</evidence>
<reference evidence="1 3" key="1">
    <citation type="submission" date="2015-11" db="EMBL/GenBank/DDBJ databases">
        <title>Genomic analysis of 38 Legionella species identifies large and diverse effector repertoires.</title>
        <authorList>
            <person name="Burstein D."/>
            <person name="Amaro F."/>
            <person name="Zusman T."/>
            <person name="Lifshitz Z."/>
            <person name="Cohen O."/>
            <person name="Gilbert J.A."/>
            <person name="Pupko T."/>
            <person name="Shuman H.A."/>
            <person name="Segal G."/>
        </authorList>
    </citation>
    <scope>NUCLEOTIDE SEQUENCE [LARGE SCALE GENOMIC DNA]</scope>
    <source>
        <strain evidence="1 3">WO-44C</strain>
    </source>
</reference>
<evidence type="ECO:0000313" key="1">
    <source>
        <dbReference type="EMBL" id="KTD00088.1"/>
    </source>
</evidence>
<organism evidence="1 3">
    <name type="scientific">Legionella feeleii</name>
    <dbReference type="NCBI Taxonomy" id="453"/>
    <lineage>
        <taxon>Bacteria</taxon>
        <taxon>Pseudomonadati</taxon>
        <taxon>Pseudomonadota</taxon>
        <taxon>Gammaproteobacteria</taxon>
        <taxon>Legionellales</taxon>
        <taxon>Legionellaceae</taxon>
        <taxon>Legionella</taxon>
    </lineage>
</organism>
<proteinExistence type="predicted"/>
<dbReference type="PATRIC" id="fig|453.4.peg.1407"/>
<name>A0A0W0TWD2_9GAMM</name>
<protein>
    <submittedName>
        <fullName evidence="1">Putative type I restriction enzyme R protein</fullName>
    </submittedName>
</protein>
<dbReference type="Proteomes" id="UP000054698">
    <property type="component" value="Unassembled WGS sequence"/>
</dbReference>
<accession>A0A0W0TWD2</accession>
<gene>
    <name evidence="1" type="ORF">Lfee_1295</name>
    <name evidence="2" type="ORF">NCTC12022_03551</name>
</gene>
<dbReference type="OrthoDB" id="9758243at2"/>
<dbReference type="EMBL" id="UASS01000040">
    <property type="protein sequence ID" value="SPX62784.1"/>
    <property type="molecule type" value="Genomic_DNA"/>
</dbReference>
<dbReference type="EMBL" id="LNYB01000046">
    <property type="protein sequence ID" value="KTD00088.1"/>
    <property type="molecule type" value="Genomic_DNA"/>
</dbReference>
<dbReference type="RefSeq" id="WP_058445070.1">
    <property type="nucleotide sequence ID" value="NZ_CAAAHT010000041.1"/>
</dbReference>
<dbReference type="Proteomes" id="UP000251942">
    <property type="component" value="Unassembled WGS sequence"/>
</dbReference>
<keyword evidence="3" id="KW-1185">Reference proteome</keyword>
<reference evidence="2 4" key="2">
    <citation type="submission" date="2018-06" db="EMBL/GenBank/DDBJ databases">
        <authorList>
            <consortium name="Pathogen Informatics"/>
            <person name="Doyle S."/>
        </authorList>
    </citation>
    <scope>NUCLEOTIDE SEQUENCE [LARGE SCALE GENOMIC DNA]</scope>
    <source>
        <strain evidence="2 4">NCTC12022</strain>
    </source>
</reference>
<dbReference type="STRING" id="453.Lfee_1295"/>
<sequence>MRLYSFLSQVVDFVDPDLHKLYAYGELLLTKLPYRSNAGSINLNEEIALESYRLEKTFEGSAV</sequence>
<dbReference type="AlphaFoldDB" id="A0A0W0TWD2"/>